<protein>
    <submittedName>
        <fullName evidence="7">Mandelate racemase</fullName>
    </submittedName>
</protein>
<dbReference type="Pfam" id="PF02746">
    <property type="entry name" value="MR_MLE_N"/>
    <property type="match status" value="1"/>
</dbReference>
<dbReference type="InterPro" id="IPR013341">
    <property type="entry name" value="Mandelate_racemase_N_dom"/>
</dbReference>
<dbReference type="InterPro" id="IPR029065">
    <property type="entry name" value="Enolase_C-like"/>
</dbReference>
<comment type="cofactor">
    <cofactor evidence="1">
        <name>Mg(2+)</name>
        <dbReference type="ChEBI" id="CHEBI:18420"/>
    </cofactor>
</comment>
<dbReference type="SFLD" id="SFLDG00180">
    <property type="entry name" value="muconate_cycloisomerase"/>
    <property type="match status" value="1"/>
</dbReference>
<dbReference type="FunFam" id="3.30.390.10:FF:000009">
    <property type="entry name" value="Hydrophobic dipeptide epimerase"/>
    <property type="match status" value="1"/>
</dbReference>
<reference evidence="7" key="1">
    <citation type="submission" date="2021-08" db="EMBL/GenBank/DDBJ databases">
        <authorList>
            <person name="Nwanade C."/>
            <person name="Wang M."/>
            <person name="Masoudi A."/>
            <person name="Yu Z."/>
            <person name="Liu J."/>
        </authorList>
    </citation>
    <scope>NUCLEOTIDE SEQUENCE</scope>
    <source>
        <strain evidence="7">S122</strain>
    </source>
</reference>
<dbReference type="SMART" id="SM00922">
    <property type="entry name" value="MR_MLE"/>
    <property type="match status" value="1"/>
</dbReference>
<dbReference type="GO" id="GO:0009063">
    <property type="term" value="P:amino acid catabolic process"/>
    <property type="evidence" value="ECO:0007669"/>
    <property type="project" value="InterPro"/>
</dbReference>
<proteinExistence type="inferred from homology"/>
<evidence type="ECO:0000256" key="2">
    <source>
        <dbReference type="ARBA" id="ARBA00008031"/>
    </source>
</evidence>
<evidence type="ECO:0000313" key="8">
    <source>
        <dbReference type="Proteomes" id="UP001058713"/>
    </source>
</evidence>
<feature type="domain" description="Mandelate racemase/muconate lactonizing enzyme C-terminal" evidence="6">
    <location>
        <begin position="142"/>
        <end position="237"/>
    </location>
</feature>
<dbReference type="PROSITE" id="PS00908">
    <property type="entry name" value="MR_MLE_1"/>
    <property type="match status" value="1"/>
</dbReference>
<evidence type="ECO:0000256" key="4">
    <source>
        <dbReference type="ARBA" id="ARBA00022842"/>
    </source>
</evidence>
<dbReference type="SUPFAM" id="SSF51604">
    <property type="entry name" value="Enolase C-terminal domain-like"/>
    <property type="match status" value="1"/>
</dbReference>
<dbReference type="Proteomes" id="UP001058713">
    <property type="component" value="Chromosome"/>
</dbReference>
<dbReference type="KEGG" id="lcae:K3721_03860"/>
<comment type="similarity">
    <text evidence="2">Belongs to the mandelate racemase/muconate lactonizing enzyme family.</text>
</comment>
<dbReference type="Gene3D" id="3.20.20.120">
    <property type="entry name" value="Enolase-like C-terminal domain"/>
    <property type="match status" value="1"/>
</dbReference>
<dbReference type="InterPro" id="IPR018110">
    <property type="entry name" value="Mandel_Rmase/mucon_lact_enz_CS"/>
</dbReference>
<evidence type="ECO:0000256" key="1">
    <source>
        <dbReference type="ARBA" id="ARBA00001946"/>
    </source>
</evidence>
<dbReference type="Gene3D" id="3.30.390.10">
    <property type="entry name" value="Enolase-like, N-terminal domain"/>
    <property type="match status" value="1"/>
</dbReference>
<gene>
    <name evidence="7" type="ORF">K3721_03860</name>
</gene>
<accession>A0A9Q9HKM0</accession>
<dbReference type="EMBL" id="CP081070">
    <property type="protein sequence ID" value="UWQ54679.1"/>
    <property type="molecule type" value="Genomic_DNA"/>
</dbReference>
<name>A0A9Q9HKM0_LEICA</name>
<dbReference type="InterPro" id="IPR036849">
    <property type="entry name" value="Enolase-like_C_sf"/>
</dbReference>
<feature type="region of interest" description="Disordered" evidence="5">
    <location>
        <begin position="331"/>
        <end position="367"/>
    </location>
</feature>
<dbReference type="AlphaFoldDB" id="A0A9Q9HKM0"/>
<dbReference type="GO" id="GO:0000287">
    <property type="term" value="F:magnesium ion binding"/>
    <property type="evidence" value="ECO:0007669"/>
    <property type="project" value="UniProtKB-ARBA"/>
</dbReference>
<organism evidence="7 8">
    <name type="scientific">Leisingera caerulea</name>
    <name type="common">Phaeobacter caeruleus</name>
    <dbReference type="NCBI Taxonomy" id="506591"/>
    <lineage>
        <taxon>Bacteria</taxon>
        <taxon>Pseudomonadati</taxon>
        <taxon>Pseudomonadota</taxon>
        <taxon>Alphaproteobacteria</taxon>
        <taxon>Rhodobacterales</taxon>
        <taxon>Roseobacteraceae</taxon>
        <taxon>Leisingera</taxon>
    </lineage>
</organism>
<dbReference type="InterPro" id="IPR029017">
    <property type="entry name" value="Enolase-like_N"/>
</dbReference>
<dbReference type="RefSeq" id="WP_259971912.1">
    <property type="nucleotide sequence ID" value="NZ_CP081070.1"/>
</dbReference>
<evidence type="ECO:0000256" key="3">
    <source>
        <dbReference type="ARBA" id="ARBA00022723"/>
    </source>
</evidence>
<dbReference type="PANTHER" id="PTHR48080">
    <property type="entry name" value="D-GALACTONATE DEHYDRATASE-RELATED"/>
    <property type="match status" value="1"/>
</dbReference>
<dbReference type="Pfam" id="PF13378">
    <property type="entry name" value="MR_MLE_C"/>
    <property type="match status" value="1"/>
</dbReference>
<evidence type="ECO:0000259" key="6">
    <source>
        <dbReference type="SMART" id="SM00922"/>
    </source>
</evidence>
<keyword evidence="3" id="KW-0479">Metal-binding</keyword>
<keyword evidence="4" id="KW-0460">Magnesium</keyword>
<sequence>MKITRISLWHVPLTSHTAYHMAEGKTCGTVESVVLALDTDAGLTGWGEVCPIPHYLPAYARGVAPAVEEMAPMLLGADPVGPEAVMAKLDHWLQGHAYAKSAIDIALWDLTAQAANLPLHALLGGQRQADMPLYHSITCVAPEEMARIARDAQETGITQFQVKLGADRDWQADVARLRMVRGAVGDGPLVYGDWNCGATSLDASRVGRAVADLDIMLEQPCATIAECARVRAACGLPMKLDENAHDTASLLAGHAAGVMDAVAIKLSKFGGLSASRRARDLCLHLGARMCIEDTWGSDITTAALLHLGASTDPLRVLNVCDLAHYVSPRLAPGGPDRKNGRIAPPEGPGLGVRPDRESLGAPASVIG</sequence>
<evidence type="ECO:0000313" key="7">
    <source>
        <dbReference type="EMBL" id="UWQ54679.1"/>
    </source>
</evidence>
<evidence type="ECO:0000256" key="5">
    <source>
        <dbReference type="SAM" id="MobiDB-lite"/>
    </source>
</evidence>
<dbReference type="GO" id="GO:0003824">
    <property type="term" value="F:catalytic activity"/>
    <property type="evidence" value="ECO:0007669"/>
    <property type="project" value="UniProtKB-ARBA"/>
</dbReference>
<dbReference type="SFLD" id="SFLDS00001">
    <property type="entry name" value="Enolase"/>
    <property type="match status" value="1"/>
</dbReference>
<dbReference type="InterPro" id="IPR034593">
    <property type="entry name" value="DgoD-like"/>
</dbReference>
<dbReference type="SUPFAM" id="SSF54826">
    <property type="entry name" value="Enolase N-terminal domain-like"/>
    <property type="match status" value="1"/>
</dbReference>
<dbReference type="InterPro" id="IPR013342">
    <property type="entry name" value="Mandelate_racemase_C"/>
</dbReference>
<dbReference type="PANTHER" id="PTHR48080:SF3">
    <property type="entry name" value="ENOLASE SUPERFAMILY MEMBER DDB_G0284701"/>
    <property type="match status" value="1"/>
</dbReference>